<evidence type="ECO:0000256" key="2">
    <source>
        <dbReference type="SAM" id="Phobius"/>
    </source>
</evidence>
<evidence type="ECO:0008006" key="5">
    <source>
        <dbReference type="Google" id="ProtNLM"/>
    </source>
</evidence>
<dbReference type="EMBL" id="JAGIOI010000001">
    <property type="protein sequence ID" value="MBP2411365.1"/>
    <property type="molecule type" value="Genomic_DNA"/>
</dbReference>
<feature type="transmembrane region" description="Helical" evidence="2">
    <location>
        <begin position="80"/>
        <end position="100"/>
    </location>
</feature>
<proteinExistence type="predicted"/>
<keyword evidence="2" id="KW-1133">Transmembrane helix</keyword>
<reference evidence="3 4" key="1">
    <citation type="submission" date="2021-03" db="EMBL/GenBank/DDBJ databases">
        <title>Sequencing the genomes of 1000 actinobacteria strains.</title>
        <authorList>
            <person name="Klenk H.-P."/>
        </authorList>
    </citation>
    <scope>NUCLEOTIDE SEQUENCE [LARGE SCALE GENOMIC DNA]</scope>
    <source>
        <strain evidence="3 4">DSM 16005</strain>
    </source>
</reference>
<protein>
    <recommendedName>
        <fullName evidence="5">MFS transporter</fullName>
    </recommendedName>
</protein>
<evidence type="ECO:0000313" key="3">
    <source>
        <dbReference type="EMBL" id="MBP2411365.1"/>
    </source>
</evidence>
<evidence type="ECO:0000256" key="1">
    <source>
        <dbReference type="SAM" id="MobiDB-lite"/>
    </source>
</evidence>
<feature type="region of interest" description="Disordered" evidence="1">
    <location>
        <begin position="1"/>
        <end position="38"/>
    </location>
</feature>
<keyword evidence="4" id="KW-1185">Reference proteome</keyword>
<sequence>MAGRVKGKVHHGGQERPRFPPRLCRAGPGGRFDRPWPGSGLMSTGVGFRSEPGPMLLALMVSMALVALDATILATAVPSVVADLGGFSSFPGLFSVYLLARR</sequence>
<evidence type="ECO:0000313" key="4">
    <source>
        <dbReference type="Proteomes" id="UP000711614"/>
    </source>
</evidence>
<feature type="transmembrane region" description="Helical" evidence="2">
    <location>
        <begin position="56"/>
        <end position="74"/>
    </location>
</feature>
<name>A0ABS4YS96_9MICC</name>
<comment type="caution">
    <text evidence="3">The sequence shown here is derived from an EMBL/GenBank/DDBJ whole genome shotgun (WGS) entry which is preliminary data.</text>
</comment>
<keyword evidence="2" id="KW-0812">Transmembrane</keyword>
<keyword evidence="2" id="KW-0472">Membrane</keyword>
<organism evidence="3 4">
    <name type="scientific">Arthrobacter stackebrandtii</name>
    <dbReference type="NCBI Taxonomy" id="272161"/>
    <lineage>
        <taxon>Bacteria</taxon>
        <taxon>Bacillati</taxon>
        <taxon>Actinomycetota</taxon>
        <taxon>Actinomycetes</taxon>
        <taxon>Micrococcales</taxon>
        <taxon>Micrococcaceae</taxon>
        <taxon>Arthrobacter</taxon>
    </lineage>
</organism>
<dbReference type="Proteomes" id="UP000711614">
    <property type="component" value="Unassembled WGS sequence"/>
</dbReference>
<feature type="compositionally biased region" description="Basic residues" evidence="1">
    <location>
        <begin position="1"/>
        <end position="11"/>
    </location>
</feature>
<accession>A0ABS4YS96</accession>
<gene>
    <name evidence="3" type="ORF">JOF48_000164</name>
</gene>